<dbReference type="PROSITE" id="PS51285">
    <property type="entry name" value="AGC_KINASE_CTER"/>
    <property type="match status" value="1"/>
</dbReference>
<reference evidence="19" key="2">
    <citation type="submission" date="2025-09" db="UniProtKB">
        <authorList>
            <consortium name="Ensembl"/>
        </authorList>
    </citation>
    <scope>IDENTIFICATION</scope>
</reference>
<dbReference type="Ensembl" id="ENSSLDT00000033006.1">
    <property type="protein sequence ID" value="ENSSLDP00000032094.1"/>
    <property type="gene ID" value="ENSSLDG00000024572.1"/>
</dbReference>
<feature type="compositionally biased region" description="Basic and acidic residues" evidence="15">
    <location>
        <begin position="497"/>
        <end position="529"/>
    </location>
</feature>
<sequence length="721" mass="81566">GRSSSCYDNEIVMMNHVYKERFPKAFERSESNEMAFVTELVKKLLIIISRPARLLECLQEFNPEEFYHLLEAAEDHAKEGHLMKTDIPRYIISQLGLTRDPIEMVNLDSYDSEGPLTPETDDSTEGKIRAMKPPGEADFQTIKLISNGAYAVYLVRHLETRQRFAMKKINKQNLILRNQIQQAFVERDILTFAENPFVVSMFCSFETRRHLCMVMEYVEGDCATLLKNIGALPVEMARMYFAETVLALEYLHNYGIVHRDLKPDLLITSMGHIKLTDFGLSKMGLMSLTTNLYEGHIEKDTREFLDKQVCGTPEYIAPEVILRQGYGKPVDWWAMGIILYEFLVGCVPFFGDTPEELFGQVITDIVWPEGDEALPVDAQHLISSLLQTNPMVRLGTGAFEVKQHSFFTEVDWNSLLRQKAEFIPHLESEEDTSYFDRSERYHHVHSYDEDDTNDDEPVEIHRFSSCSPRFSKVYSSMEHLSQLEHKPHGVTLREHKVPREDRMAKRESLGSVTLRDKSWRTGSPEKRLSCSESSFTESESSPPSGARRRFSALMDTHRLASPLEVDSELPVSSRQPPMKARGTSLEGAMGDLVLRRVRHQQLSAEGEKRSSRPGTKVIKSASATALSVIIPAEQHGASPLASPMSPRSLSSNPSSRDSSPSRDYSTASLCEPSESTWETAMSTHVEDGGPAQEAGLRAGDLITHVNGQSTVWSIQRWWSSS</sequence>
<keyword evidence="6" id="KW-0723">Serine/threonine-protein kinase</keyword>
<dbReference type="InterPro" id="IPR050236">
    <property type="entry name" value="Ser_Thr_kinase_AGC"/>
</dbReference>
<evidence type="ECO:0000259" key="16">
    <source>
        <dbReference type="PROSITE" id="PS50011"/>
    </source>
</evidence>
<feature type="compositionally biased region" description="Low complexity" evidence="15">
    <location>
        <begin position="530"/>
        <end position="544"/>
    </location>
</feature>
<comment type="similarity">
    <text evidence="3">Belongs to the protein kinase superfamily. AGC Ser/Thr protein kinase family.</text>
</comment>
<dbReference type="EC" id="2.7.11.1" evidence="4"/>
<dbReference type="GO" id="GO:0007010">
    <property type="term" value="P:cytoskeleton organization"/>
    <property type="evidence" value="ECO:0007669"/>
    <property type="project" value="TreeGrafter"/>
</dbReference>
<keyword evidence="11" id="KW-0067">ATP-binding</keyword>
<dbReference type="InterPro" id="IPR023142">
    <property type="entry name" value="MAST_pre-PK_dom_sf"/>
</dbReference>
<dbReference type="InterPro" id="IPR000719">
    <property type="entry name" value="Prot_kinase_dom"/>
</dbReference>
<dbReference type="InterPro" id="IPR036034">
    <property type="entry name" value="PDZ_sf"/>
</dbReference>
<dbReference type="PANTHER" id="PTHR24356:SF150">
    <property type="entry name" value="MICROTUBULE-ASSOCIATED SERINE_THREONINE-PROTEIN KINASE 1"/>
    <property type="match status" value="1"/>
</dbReference>
<organism evidence="19 20">
    <name type="scientific">Seriola lalandi dorsalis</name>
    <dbReference type="NCBI Taxonomy" id="1841481"/>
    <lineage>
        <taxon>Eukaryota</taxon>
        <taxon>Metazoa</taxon>
        <taxon>Chordata</taxon>
        <taxon>Craniata</taxon>
        <taxon>Vertebrata</taxon>
        <taxon>Euteleostomi</taxon>
        <taxon>Actinopterygii</taxon>
        <taxon>Neopterygii</taxon>
        <taxon>Teleostei</taxon>
        <taxon>Neoteleostei</taxon>
        <taxon>Acanthomorphata</taxon>
        <taxon>Carangaria</taxon>
        <taxon>Carangiformes</taxon>
        <taxon>Carangidae</taxon>
        <taxon>Seriola</taxon>
    </lineage>
</organism>
<dbReference type="Pfam" id="PF00069">
    <property type="entry name" value="Pkinase"/>
    <property type="match status" value="1"/>
</dbReference>
<dbReference type="CDD" id="cd05609">
    <property type="entry name" value="STKc_MAST"/>
    <property type="match status" value="1"/>
</dbReference>
<evidence type="ECO:0000256" key="14">
    <source>
        <dbReference type="ARBA" id="ARBA00048679"/>
    </source>
</evidence>
<dbReference type="Gene3D" id="3.30.200.20">
    <property type="entry name" value="Phosphorylase Kinase, domain 1"/>
    <property type="match status" value="1"/>
</dbReference>
<comment type="catalytic activity">
    <reaction evidence="14">
        <text>L-seryl-[protein] + ATP = O-phospho-L-seryl-[protein] + ADP + H(+)</text>
        <dbReference type="Rhea" id="RHEA:17989"/>
        <dbReference type="Rhea" id="RHEA-COMP:9863"/>
        <dbReference type="Rhea" id="RHEA-COMP:11604"/>
        <dbReference type="ChEBI" id="CHEBI:15378"/>
        <dbReference type="ChEBI" id="CHEBI:29999"/>
        <dbReference type="ChEBI" id="CHEBI:30616"/>
        <dbReference type="ChEBI" id="CHEBI:83421"/>
        <dbReference type="ChEBI" id="CHEBI:456216"/>
        <dbReference type="EC" id="2.7.11.1"/>
    </reaction>
</comment>
<evidence type="ECO:0000259" key="18">
    <source>
        <dbReference type="PROSITE" id="PS51285"/>
    </source>
</evidence>
<dbReference type="Gene3D" id="2.30.42.10">
    <property type="match status" value="1"/>
</dbReference>
<dbReference type="PROSITE" id="PS50011">
    <property type="entry name" value="PROTEIN_KINASE_DOM"/>
    <property type="match status" value="1"/>
</dbReference>
<name>A0A3B4ZAD5_SERLL</name>
<feature type="compositionally biased region" description="Polar residues" evidence="15">
    <location>
        <begin position="673"/>
        <end position="682"/>
    </location>
</feature>
<keyword evidence="9" id="KW-0547">Nucleotide-binding</keyword>
<dbReference type="Gene3D" id="1.10.510.10">
    <property type="entry name" value="Transferase(Phosphotransferase) domain 1"/>
    <property type="match status" value="1"/>
</dbReference>
<feature type="region of interest" description="Disordered" evidence="15">
    <location>
        <begin position="561"/>
        <end position="590"/>
    </location>
</feature>
<keyword evidence="8" id="KW-0808">Transferase</keyword>
<dbReference type="GO" id="GO:0005737">
    <property type="term" value="C:cytoplasm"/>
    <property type="evidence" value="ECO:0007669"/>
    <property type="project" value="UniProtKB-SubCell"/>
</dbReference>
<dbReference type="FunFam" id="1.10.510.10:FF:000012">
    <property type="entry name" value="microtubule-associated serine/threonine-protein kinase 2 isoform X1"/>
    <property type="match status" value="1"/>
</dbReference>
<dbReference type="SUPFAM" id="SSF56112">
    <property type="entry name" value="Protein kinase-like (PK-like)"/>
    <property type="match status" value="1"/>
</dbReference>
<dbReference type="GO" id="GO:0000287">
    <property type="term" value="F:magnesium ion binding"/>
    <property type="evidence" value="ECO:0007669"/>
    <property type="project" value="InterPro"/>
</dbReference>
<reference evidence="19" key="1">
    <citation type="submission" date="2025-08" db="UniProtKB">
        <authorList>
            <consortium name="Ensembl"/>
        </authorList>
    </citation>
    <scope>IDENTIFICATION</scope>
</reference>
<feature type="region of interest" description="Disordered" evidence="15">
    <location>
        <begin position="636"/>
        <end position="693"/>
    </location>
</feature>
<evidence type="ECO:0000256" key="10">
    <source>
        <dbReference type="ARBA" id="ARBA00022777"/>
    </source>
</evidence>
<evidence type="ECO:0000256" key="3">
    <source>
        <dbReference type="ARBA" id="ARBA00009903"/>
    </source>
</evidence>
<dbReference type="Proteomes" id="UP000261360">
    <property type="component" value="Unplaced"/>
</dbReference>
<evidence type="ECO:0000256" key="5">
    <source>
        <dbReference type="ARBA" id="ARBA00022490"/>
    </source>
</evidence>
<evidence type="ECO:0000259" key="17">
    <source>
        <dbReference type="PROSITE" id="PS50106"/>
    </source>
</evidence>
<dbReference type="STRING" id="1841481.ENSSLDP00000032094"/>
<evidence type="ECO:0000256" key="1">
    <source>
        <dbReference type="ARBA" id="ARBA00001946"/>
    </source>
</evidence>
<dbReference type="Pfam" id="PF17820">
    <property type="entry name" value="PDZ_6"/>
    <property type="match status" value="1"/>
</dbReference>
<dbReference type="GO" id="GO:0035556">
    <property type="term" value="P:intracellular signal transduction"/>
    <property type="evidence" value="ECO:0007669"/>
    <property type="project" value="TreeGrafter"/>
</dbReference>
<dbReference type="AlphaFoldDB" id="A0A3B4ZAD5"/>
<keyword evidence="5" id="KW-0963">Cytoplasm</keyword>
<comment type="cofactor">
    <cofactor evidence="1">
        <name>Mg(2+)</name>
        <dbReference type="ChEBI" id="CHEBI:18420"/>
    </cofactor>
</comment>
<dbReference type="SUPFAM" id="SSF50156">
    <property type="entry name" value="PDZ domain-like"/>
    <property type="match status" value="1"/>
</dbReference>
<evidence type="ECO:0000256" key="6">
    <source>
        <dbReference type="ARBA" id="ARBA00022527"/>
    </source>
</evidence>
<feature type="region of interest" description="Disordered" evidence="15">
    <location>
        <begin position="497"/>
        <end position="547"/>
    </location>
</feature>
<dbReference type="GO" id="GO:0005524">
    <property type="term" value="F:ATP binding"/>
    <property type="evidence" value="ECO:0007669"/>
    <property type="project" value="UniProtKB-KW"/>
</dbReference>
<dbReference type="InterPro" id="IPR037711">
    <property type="entry name" value="MAST"/>
</dbReference>
<evidence type="ECO:0000256" key="12">
    <source>
        <dbReference type="ARBA" id="ARBA00022842"/>
    </source>
</evidence>
<dbReference type="InterPro" id="IPR041489">
    <property type="entry name" value="PDZ_6"/>
</dbReference>
<feature type="compositionally biased region" description="Low complexity" evidence="15">
    <location>
        <begin position="637"/>
        <end position="665"/>
    </location>
</feature>
<keyword evidence="10" id="KW-0418">Kinase</keyword>
<evidence type="ECO:0000256" key="4">
    <source>
        <dbReference type="ARBA" id="ARBA00012513"/>
    </source>
</evidence>
<evidence type="ECO:0000256" key="2">
    <source>
        <dbReference type="ARBA" id="ARBA00004496"/>
    </source>
</evidence>
<keyword evidence="12" id="KW-0460">Magnesium</keyword>
<dbReference type="FunFam" id="3.30.200.20:FF:001045">
    <property type="entry name" value="Microtubule-associated serine/threonine kinase 1a"/>
    <property type="match status" value="1"/>
</dbReference>
<feature type="domain" description="AGC-kinase C-terminal" evidence="18">
    <location>
        <begin position="408"/>
        <end position="475"/>
    </location>
</feature>
<feature type="domain" description="PDZ" evidence="17">
    <location>
        <begin position="683"/>
        <end position="711"/>
    </location>
</feature>
<feature type="domain" description="Protein kinase" evidence="16">
    <location>
        <begin position="139"/>
        <end position="407"/>
    </location>
</feature>
<dbReference type="Pfam" id="PF08926">
    <property type="entry name" value="DUF1908"/>
    <property type="match status" value="1"/>
</dbReference>
<comment type="catalytic activity">
    <reaction evidence="13">
        <text>L-threonyl-[protein] + ATP = O-phospho-L-threonyl-[protein] + ADP + H(+)</text>
        <dbReference type="Rhea" id="RHEA:46608"/>
        <dbReference type="Rhea" id="RHEA-COMP:11060"/>
        <dbReference type="Rhea" id="RHEA-COMP:11605"/>
        <dbReference type="ChEBI" id="CHEBI:15378"/>
        <dbReference type="ChEBI" id="CHEBI:30013"/>
        <dbReference type="ChEBI" id="CHEBI:30616"/>
        <dbReference type="ChEBI" id="CHEBI:61977"/>
        <dbReference type="ChEBI" id="CHEBI:456216"/>
        <dbReference type="EC" id="2.7.11.1"/>
    </reaction>
</comment>
<evidence type="ECO:0000256" key="7">
    <source>
        <dbReference type="ARBA" id="ARBA00022553"/>
    </source>
</evidence>
<dbReference type="PROSITE" id="PS50106">
    <property type="entry name" value="PDZ"/>
    <property type="match status" value="1"/>
</dbReference>
<dbReference type="InterPro" id="IPR015022">
    <property type="entry name" value="MAST_pre-PK_dom"/>
</dbReference>
<dbReference type="PANTHER" id="PTHR24356">
    <property type="entry name" value="SERINE/THREONINE-PROTEIN KINASE"/>
    <property type="match status" value="1"/>
</dbReference>
<keyword evidence="20" id="KW-1185">Reference proteome</keyword>
<dbReference type="SUPFAM" id="SSF140482">
    <property type="entry name" value="MAST3 pre-PK domain-like"/>
    <property type="match status" value="1"/>
</dbReference>
<evidence type="ECO:0000313" key="20">
    <source>
        <dbReference type="Proteomes" id="UP000261360"/>
    </source>
</evidence>
<dbReference type="InterPro" id="IPR001478">
    <property type="entry name" value="PDZ"/>
</dbReference>
<keyword evidence="7" id="KW-0597">Phosphoprotein</keyword>
<dbReference type="InterPro" id="IPR000961">
    <property type="entry name" value="AGC-kinase_C"/>
</dbReference>
<proteinExistence type="inferred from homology"/>
<evidence type="ECO:0000256" key="11">
    <source>
        <dbReference type="ARBA" id="ARBA00022840"/>
    </source>
</evidence>
<evidence type="ECO:0000256" key="13">
    <source>
        <dbReference type="ARBA" id="ARBA00047899"/>
    </source>
</evidence>
<accession>A0A3B4ZAD5</accession>
<comment type="subcellular location">
    <subcellularLocation>
        <location evidence="2">Cytoplasm</location>
    </subcellularLocation>
</comment>
<protein>
    <recommendedName>
        <fullName evidence="4">non-specific serine/threonine protein kinase</fullName>
        <ecNumber evidence="4">2.7.11.1</ecNumber>
    </recommendedName>
</protein>
<evidence type="ECO:0000256" key="9">
    <source>
        <dbReference type="ARBA" id="ARBA00022741"/>
    </source>
</evidence>
<dbReference type="GeneTree" id="ENSGT00940000157700"/>
<dbReference type="InterPro" id="IPR011009">
    <property type="entry name" value="Kinase-like_dom_sf"/>
</dbReference>
<evidence type="ECO:0000256" key="15">
    <source>
        <dbReference type="SAM" id="MobiDB-lite"/>
    </source>
</evidence>
<dbReference type="GO" id="GO:0004674">
    <property type="term" value="F:protein serine/threonine kinase activity"/>
    <property type="evidence" value="ECO:0007669"/>
    <property type="project" value="UniProtKB-KW"/>
</dbReference>
<evidence type="ECO:0000313" key="19">
    <source>
        <dbReference type="Ensembl" id="ENSSLDP00000032094.1"/>
    </source>
</evidence>
<evidence type="ECO:0000256" key="8">
    <source>
        <dbReference type="ARBA" id="ARBA00022679"/>
    </source>
</evidence>